<evidence type="ECO:0000313" key="2">
    <source>
        <dbReference type="EMBL" id="KAK4098363.1"/>
    </source>
</evidence>
<name>A0AAN6PV63_9PEZI</name>
<feature type="compositionally biased region" description="Basic and acidic residues" evidence="1">
    <location>
        <begin position="217"/>
        <end position="227"/>
    </location>
</feature>
<organism evidence="2 3">
    <name type="scientific">Parathielavia hyrcaniae</name>
    <dbReference type="NCBI Taxonomy" id="113614"/>
    <lineage>
        <taxon>Eukaryota</taxon>
        <taxon>Fungi</taxon>
        <taxon>Dikarya</taxon>
        <taxon>Ascomycota</taxon>
        <taxon>Pezizomycotina</taxon>
        <taxon>Sordariomycetes</taxon>
        <taxon>Sordariomycetidae</taxon>
        <taxon>Sordariales</taxon>
        <taxon>Chaetomiaceae</taxon>
        <taxon>Parathielavia</taxon>
    </lineage>
</organism>
<comment type="caution">
    <text evidence="2">The sequence shown here is derived from an EMBL/GenBank/DDBJ whole genome shotgun (WGS) entry which is preliminary data.</text>
</comment>
<feature type="region of interest" description="Disordered" evidence="1">
    <location>
        <begin position="217"/>
        <end position="239"/>
    </location>
</feature>
<evidence type="ECO:0000256" key="1">
    <source>
        <dbReference type="SAM" id="MobiDB-lite"/>
    </source>
</evidence>
<reference evidence="2" key="2">
    <citation type="submission" date="2023-05" db="EMBL/GenBank/DDBJ databases">
        <authorList>
            <consortium name="Lawrence Berkeley National Laboratory"/>
            <person name="Steindorff A."/>
            <person name="Hensen N."/>
            <person name="Bonometti L."/>
            <person name="Westerberg I."/>
            <person name="Brannstrom I.O."/>
            <person name="Guillou S."/>
            <person name="Cros-Aarteil S."/>
            <person name="Calhoun S."/>
            <person name="Haridas S."/>
            <person name="Kuo A."/>
            <person name="Mondo S."/>
            <person name="Pangilinan J."/>
            <person name="Riley R."/>
            <person name="Labutti K."/>
            <person name="Andreopoulos B."/>
            <person name="Lipzen A."/>
            <person name="Chen C."/>
            <person name="Yanf M."/>
            <person name="Daum C."/>
            <person name="Ng V."/>
            <person name="Clum A."/>
            <person name="Ohm R."/>
            <person name="Martin F."/>
            <person name="Silar P."/>
            <person name="Natvig D."/>
            <person name="Lalanne C."/>
            <person name="Gautier V."/>
            <person name="Ament-Velasquez S.L."/>
            <person name="Kruys A."/>
            <person name="Hutchinson M.I."/>
            <person name="Powell A.J."/>
            <person name="Barry K."/>
            <person name="Miller A.N."/>
            <person name="Grigoriev I.V."/>
            <person name="Debuchy R."/>
            <person name="Gladieux P."/>
            <person name="Thoren M.H."/>
            <person name="Johannesson H."/>
        </authorList>
    </citation>
    <scope>NUCLEOTIDE SEQUENCE</scope>
    <source>
        <strain evidence="2">CBS 757.83</strain>
    </source>
</reference>
<gene>
    <name evidence="2" type="ORF">N658DRAFT_221212</name>
</gene>
<keyword evidence="3" id="KW-1185">Reference proteome</keyword>
<dbReference type="AlphaFoldDB" id="A0AAN6PV63"/>
<protein>
    <submittedName>
        <fullName evidence="2">Uncharacterized protein</fullName>
    </submittedName>
</protein>
<proteinExistence type="predicted"/>
<dbReference type="EMBL" id="MU863659">
    <property type="protein sequence ID" value="KAK4098363.1"/>
    <property type="molecule type" value="Genomic_DNA"/>
</dbReference>
<sequence>MQLCRPDFSMSAPSRYEPCDILREVVIPFLVYFEDAIAAYGVPMTLFDLHLVSDLATAADALAAAGWTTAPPFDRDYHFLNSSTCMPHRRLVPPAQIDPLPSSPGLATTVLLPADSWGVPDADILSRASAEGMIPLLSLLLDGLIKSLLDLPSFDSPLYDHLATQISYLYAHCDALKDQGFADRLVLEHRQFHYDALSKPGLGTVPFVGEQRQIRDDIRGGRREPRRSSWYLSPPARHV</sequence>
<dbReference type="Proteomes" id="UP001305647">
    <property type="component" value="Unassembled WGS sequence"/>
</dbReference>
<accession>A0AAN6PV63</accession>
<reference evidence="2" key="1">
    <citation type="journal article" date="2023" name="Mol. Phylogenet. Evol.">
        <title>Genome-scale phylogeny and comparative genomics of the fungal order Sordariales.</title>
        <authorList>
            <person name="Hensen N."/>
            <person name="Bonometti L."/>
            <person name="Westerberg I."/>
            <person name="Brannstrom I.O."/>
            <person name="Guillou S."/>
            <person name="Cros-Aarteil S."/>
            <person name="Calhoun S."/>
            <person name="Haridas S."/>
            <person name="Kuo A."/>
            <person name="Mondo S."/>
            <person name="Pangilinan J."/>
            <person name="Riley R."/>
            <person name="LaButti K."/>
            <person name="Andreopoulos B."/>
            <person name="Lipzen A."/>
            <person name="Chen C."/>
            <person name="Yan M."/>
            <person name="Daum C."/>
            <person name="Ng V."/>
            <person name="Clum A."/>
            <person name="Steindorff A."/>
            <person name="Ohm R.A."/>
            <person name="Martin F."/>
            <person name="Silar P."/>
            <person name="Natvig D.O."/>
            <person name="Lalanne C."/>
            <person name="Gautier V."/>
            <person name="Ament-Velasquez S.L."/>
            <person name="Kruys A."/>
            <person name="Hutchinson M.I."/>
            <person name="Powell A.J."/>
            <person name="Barry K."/>
            <person name="Miller A.N."/>
            <person name="Grigoriev I.V."/>
            <person name="Debuchy R."/>
            <person name="Gladieux P."/>
            <person name="Hiltunen Thoren M."/>
            <person name="Johannesson H."/>
        </authorList>
    </citation>
    <scope>NUCLEOTIDE SEQUENCE</scope>
    <source>
        <strain evidence="2">CBS 757.83</strain>
    </source>
</reference>
<evidence type="ECO:0000313" key="3">
    <source>
        <dbReference type="Proteomes" id="UP001305647"/>
    </source>
</evidence>